<keyword evidence="3 6" id="KW-0812">Transmembrane</keyword>
<dbReference type="GO" id="GO:0022857">
    <property type="term" value="F:transmembrane transporter activity"/>
    <property type="evidence" value="ECO:0007669"/>
    <property type="project" value="UniProtKB-ARBA"/>
</dbReference>
<dbReference type="PANTHER" id="PTHR45649:SF2">
    <property type="entry name" value="ACID PERMEASE, PUTATIVE-RELATED"/>
    <property type="match status" value="1"/>
</dbReference>
<evidence type="ECO:0000256" key="4">
    <source>
        <dbReference type="ARBA" id="ARBA00022989"/>
    </source>
</evidence>
<proteinExistence type="predicted"/>
<evidence type="ECO:0000256" key="1">
    <source>
        <dbReference type="ARBA" id="ARBA00004141"/>
    </source>
</evidence>
<dbReference type="PANTHER" id="PTHR45649">
    <property type="entry name" value="AMINO-ACID PERMEASE BAT1"/>
    <property type="match status" value="1"/>
</dbReference>
<protein>
    <submittedName>
        <fullName evidence="7">Uncharacterized protein</fullName>
    </submittedName>
</protein>
<evidence type="ECO:0000256" key="3">
    <source>
        <dbReference type="ARBA" id="ARBA00022692"/>
    </source>
</evidence>
<evidence type="ECO:0000256" key="5">
    <source>
        <dbReference type="ARBA" id="ARBA00023136"/>
    </source>
</evidence>
<evidence type="ECO:0000256" key="2">
    <source>
        <dbReference type="ARBA" id="ARBA00022448"/>
    </source>
</evidence>
<reference evidence="7" key="1">
    <citation type="submission" date="2023-04" db="EMBL/GenBank/DDBJ databases">
        <title>Black Yeasts Isolated from many extreme environments.</title>
        <authorList>
            <person name="Coleine C."/>
            <person name="Stajich J.E."/>
            <person name="Selbmann L."/>
        </authorList>
    </citation>
    <scope>NUCLEOTIDE SEQUENCE</scope>
    <source>
        <strain evidence="7">CCFEE 5312</strain>
    </source>
</reference>
<dbReference type="AlphaFoldDB" id="A0AAJ0LUS5"/>
<keyword evidence="4 6" id="KW-1133">Transmembrane helix</keyword>
<feature type="transmembrane region" description="Helical" evidence="6">
    <location>
        <begin position="54"/>
        <end position="71"/>
    </location>
</feature>
<name>A0AAJ0LUS5_9PEZI</name>
<gene>
    <name evidence="7" type="ORF">LTR09_002851</name>
</gene>
<accession>A0AAJ0LUS5</accession>
<evidence type="ECO:0000313" key="8">
    <source>
        <dbReference type="Proteomes" id="UP001271007"/>
    </source>
</evidence>
<comment type="caution">
    <text evidence="7">The sequence shown here is derived from an EMBL/GenBank/DDBJ whole genome shotgun (WGS) entry which is preliminary data.</text>
</comment>
<dbReference type="GO" id="GO:0016020">
    <property type="term" value="C:membrane"/>
    <property type="evidence" value="ECO:0007669"/>
    <property type="project" value="UniProtKB-SubCell"/>
</dbReference>
<sequence length="149" mass="15980">MENTSDQKGTAAAFTTTELASVSNDGFSLPATGGTTQDGADMSRMGKQQVLKRNFRFISIVGFVTILQATWESTLLANSFGLYNGGTGGVIWCTITVWLCIMAMIASMASMAEMAEMAPSKIMIITRISETCTNYTHLSLKRRAASTIG</sequence>
<organism evidence="7 8">
    <name type="scientific">Extremus antarcticus</name>
    <dbReference type="NCBI Taxonomy" id="702011"/>
    <lineage>
        <taxon>Eukaryota</taxon>
        <taxon>Fungi</taxon>
        <taxon>Dikarya</taxon>
        <taxon>Ascomycota</taxon>
        <taxon>Pezizomycotina</taxon>
        <taxon>Dothideomycetes</taxon>
        <taxon>Dothideomycetidae</taxon>
        <taxon>Mycosphaerellales</taxon>
        <taxon>Extremaceae</taxon>
        <taxon>Extremus</taxon>
    </lineage>
</organism>
<dbReference type="EMBL" id="JAWDJX010000006">
    <property type="protein sequence ID" value="KAK3056344.1"/>
    <property type="molecule type" value="Genomic_DNA"/>
</dbReference>
<keyword evidence="2" id="KW-0813">Transport</keyword>
<evidence type="ECO:0000313" key="7">
    <source>
        <dbReference type="EMBL" id="KAK3056344.1"/>
    </source>
</evidence>
<keyword evidence="5 6" id="KW-0472">Membrane</keyword>
<feature type="transmembrane region" description="Helical" evidence="6">
    <location>
        <begin position="91"/>
        <end position="112"/>
    </location>
</feature>
<evidence type="ECO:0000256" key="6">
    <source>
        <dbReference type="SAM" id="Phobius"/>
    </source>
</evidence>
<comment type="subcellular location">
    <subcellularLocation>
        <location evidence="1">Membrane</location>
        <topology evidence="1">Multi-pass membrane protein</topology>
    </subcellularLocation>
</comment>
<dbReference type="Proteomes" id="UP001271007">
    <property type="component" value="Unassembled WGS sequence"/>
</dbReference>
<keyword evidence="8" id="KW-1185">Reference proteome</keyword>